<reference evidence="10" key="1">
    <citation type="journal article" date="2009" name="Vet. Pathol.">
        <title>Clinico-pathologic features of fatal disease attributed to new variants of endotheliotropic herpesviruses in two Asian elephants (Elephas maximus).</title>
        <authorList>
            <person name="Garner M.M."/>
            <person name="Helmick K."/>
            <person name="Ochsenreiter J."/>
            <person name="Richman L.K."/>
            <person name="Latimer E."/>
            <person name="Wise A.G."/>
            <person name="Maes R.K."/>
            <person name="Kiupel M."/>
            <person name="Nordhausen R.W."/>
            <person name="Zong J.C."/>
            <person name="Hayward G.S."/>
        </authorList>
    </citation>
    <scope>NUCLEOTIDE SEQUENCE [LARGE SCALE GENOMIC DNA]</scope>
</reference>
<evidence type="ECO:0000256" key="3">
    <source>
        <dbReference type="ARBA" id="ARBA00022705"/>
    </source>
</evidence>
<proteinExistence type="inferred from homology"/>
<accession>A0A0S1TQQ5</accession>
<evidence type="ECO:0000256" key="2">
    <source>
        <dbReference type="ARBA" id="ARBA00014069"/>
    </source>
</evidence>
<feature type="region of interest" description="Disordered" evidence="7">
    <location>
        <begin position="1006"/>
        <end position="1035"/>
    </location>
</feature>
<evidence type="ECO:0000256" key="4">
    <source>
        <dbReference type="ARBA" id="ARBA00022741"/>
    </source>
</evidence>
<dbReference type="GO" id="GO:0005524">
    <property type="term" value="F:ATP binding"/>
    <property type="evidence" value="ECO:0007669"/>
    <property type="project" value="UniProtKB-KW"/>
</dbReference>
<reference evidence="10" key="2">
    <citation type="journal article" date="2011" name="Vet. Microbiol.">
        <title>Detection and evaluation of novel herpesviruses in routine and pathological samples from Asian and African elephants: identification of two new probosciviruses (EEHV5 and EEHV6) and two new gammaherpesviruses (EGHV3B and EGHV5).</title>
        <authorList>
            <person name="Latimer E"/>
            <person name="Zong JC"/>
            <person name="Heaggans SY"/>
            <person name="Richman LK"/>
            <person name="Hayward GS."/>
        </authorList>
    </citation>
    <scope>NUCLEOTIDE SEQUENCE [LARGE SCALE GENOMIC DNA]</scope>
</reference>
<dbReference type="PROSITE" id="PS51192">
    <property type="entry name" value="HELICASE_ATP_BIND_1"/>
    <property type="match status" value="1"/>
</dbReference>
<keyword evidence="6" id="KW-0238">DNA-binding</keyword>
<dbReference type="InterPro" id="IPR003450">
    <property type="entry name" value="Replication_origin-bd"/>
</dbReference>
<dbReference type="Proteomes" id="UP000161618">
    <property type="component" value="Segment"/>
</dbReference>
<keyword evidence="10" id="KW-1185">Reference proteome</keyword>
<evidence type="ECO:0000256" key="7">
    <source>
        <dbReference type="SAM" id="MobiDB-lite"/>
    </source>
</evidence>
<dbReference type="InterPro" id="IPR014001">
    <property type="entry name" value="Helicase_ATP-bd"/>
</dbReference>
<keyword evidence="5" id="KW-0067">ATP-binding</keyword>
<organism evidence="9 10">
    <name type="scientific">Elephant endotheliotropic herpesvirus 4</name>
    <dbReference type="NCBI Taxonomy" id="548914"/>
    <lineage>
        <taxon>Viruses</taxon>
        <taxon>Duplodnaviria</taxon>
        <taxon>Heunggongvirae</taxon>
        <taxon>Peploviricota</taxon>
        <taxon>Herviviricetes</taxon>
        <taxon>Herpesvirales</taxon>
        <taxon>Orthoherpesviridae</taxon>
        <taxon>Betaherpesvirinae</taxon>
        <taxon>Proboscivirus</taxon>
    </lineage>
</organism>
<dbReference type="SUPFAM" id="SSF52540">
    <property type="entry name" value="P-loop containing nucleoside triphosphate hydrolases"/>
    <property type="match status" value="1"/>
</dbReference>
<feature type="compositionally biased region" description="Acidic residues" evidence="7">
    <location>
        <begin position="1"/>
        <end position="27"/>
    </location>
</feature>
<gene>
    <name evidence="9" type="primary">U73</name>
</gene>
<comment type="similarity">
    <text evidence="1">Belongs to the herpesviridae OriBP family.</text>
</comment>
<dbReference type="InterPro" id="IPR027417">
    <property type="entry name" value="P-loop_NTPase"/>
</dbReference>
<sequence length="1183" mass="130478">MDDVDCWSGEEDEEDDVPMSSDMEVDGDSGGGRSIDYGMSCFSRDGSLDSGDFERGAFDGFNNNDSVEDDVAVWSDESRHGGDADATSYRYANAEAVNNESAGGPRSGESSARTGGGNDNANDHGVDEKRLECTRLFTEWFGLDLASRYGGDSGSRVRTVLQPDSPVSVNNVNSRVKIIRAPMGSGKTAAMISWLRTVDMDRARVLVISCRRSFAEELLDKFRRAGVGDFVLYTDVDGYSLTGNHIIVQIESLYRLEGSYDVVILDEVVSVVNQFYSSTMRHLDEVDAKFLACVASCRHLLLMDATINGPLIEFFVGLRGADDGPATLILNSYVGNNFARRRAVFMSRFTTPAVAHDDDEYRDRCGRGDAAAAVVVVDSFMDALLCAILDGKRVCVFASTASAACFIVEEIRNRFPEKRILRMTGRDRLENCDRWDSYDVVVYNTVVTVGVSFEKIHFHSLFVYVHLFRNGPDIMSVYQSMGRVRHLIDNRMYIYVNPIMVKKNTIDGHLSLFPCLSEACDLMDLNVITRSVNEFKVKCLSSSFPTAAPRSSSSSEDNNNNNNNDLNGQADQKQRGRIVTADDGRRSRIGKEGGDRGGARKFPRSLVRNTFRVKYMLEKTVLNNFSDSLTLLYVLLKNNRISVAIYDGAAAARDANNNDNGNVGAVGGGGGVLLRGGSEGEEEENDDGDEIPAESFLDFVRSTVMECRPLKQAGAQHFSAVPYHPEFVRTVGLITDCVFSPETPIHTVTEIVKSLRFESSKHAFVNTVCCHAVCRGASDEVFAKTYEAVCGLTVPSDESSCDYTYSLGDGCLMYDADFALDMARLGRDVVSDLGLRSCTDAGTDVPEAGLVACGVRRGAGILRCLQCAFNTHIQCFESLSPKTLRLYNALKGISPSMLSMREYCVIVIKTWFKLLYNMNLVRCAPRYVSETRSSRLTKAQLEAELDRRGIDRRGCRTHRQLRDLLRTSADLRRPVTITYKLRGQDLCFLFSSRVGSDAWADTYGTTGYRGGDDDDKNNNGDTVGDTDDPVDRRLSADFSKYDGGVTTIDAGEKILSKYDGAVTTTVTRDPSEGGDDDEQEEDVFSDISRGFSGGLPVSSPEEYYDENHRRHFHLSSSSSSSSSLSSSSLSVSSPPPYPYLETISDTWIEDIGGSYAYHDRQYDQHQQHAVDHPEDHHAGHGHG</sequence>
<evidence type="ECO:0000256" key="5">
    <source>
        <dbReference type="ARBA" id="ARBA00022840"/>
    </source>
</evidence>
<evidence type="ECO:0000256" key="1">
    <source>
        <dbReference type="ARBA" id="ARBA00007195"/>
    </source>
</evidence>
<feature type="compositionally biased region" description="Basic and acidic residues" evidence="7">
    <location>
        <begin position="580"/>
        <end position="598"/>
    </location>
</feature>
<dbReference type="Gene3D" id="3.40.50.300">
    <property type="entry name" value="P-loop containing nucleotide triphosphate hydrolases"/>
    <property type="match status" value="1"/>
</dbReference>
<reference evidence="10" key="3">
    <citation type="journal article" date="2014" name="J. Virol.">
        <title>Comparative genome analysis of four elephant endotheliotropic herpesviruses, EEHV3, EEHV4, EEHV5, and EEHV6, from cases of hemorrhagic disease or viremia.</title>
        <authorList>
            <person name="Zong JC"/>
            <person name="Latimer EM"/>
            <person name="Long SY"/>
            <person name="Richman LK"/>
            <person name="Heaggans SY"/>
            <person name="Hayward GS."/>
        </authorList>
    </citation>
    <scope>NUCLEOTIDE SEQUENCE [LARGE SCALE GENOMIC DNA]</scope>
</reference>
<feature type="compositionally biased region" description="Low complexity" evidence="7">
    <location>
        <begin position="551"/>
        <end position="567"/>
    </location>
</feature>
<reference evidence="9 10" key="5">
    <citation type="journal article" date="2016" name="MSphere">
        <title>Comparison of the Gene Coding Contents and Other Unusual Features of the GC-Rich and AT-Rich Branch Probosciviruses.</title>
        <authorList>
            <person name="Ling P.D."/>
            <person name="Long S.Y."/>
            <person name="Zong J.C."/>
            <person name="Heaggans S.Y."/>
            <person name="Qin X."/>
            <person name="Hayward G.S."/>
        </authorList>
    </citation>
    <scope>NUCLEOTIDE SEQUENCE [LARGE SCALE GENOMIC DNA]</scope>
    <source>
        <strain evidence="9">North American NAP69</strain>
    </source>
</reference>
<feature type="region of interest" description="Disordered" evidence="7">
    <location>
        <begin position="1111"/>
        <end position="1135"/>
    </location>
</feature>
<dbReference type="RefSeq" id="YP_009179338.1">
    <property type="nucleotide sequence ID" value="NC_028379.1"/>
</dbReference>
<protein>
    <recommendedName>
        <fullName evidence="2">Replication origin-binding protein</fullName>
    </recommendedName>
</protein>
<dbReference type="GeneID" id="26196610"/>
<evidence type="ECO:0000313" key="9">
    <source>
        <dbReference type="EMBL" id="ALM26021.1"/>
    </source>
</evidence>
<feature type="region of interest" description="Disordered" evidence="7">
    <location>
        <begin position="544"/>
        <end position="601"/>
    </location>
</feature>
<dbReference type="Pfam" id="PF02399">
    <property type="entry name" value="Herpes_ori_bp"/>
    <property type="match status" value="3"/>
</dbReference>
<dbReference type="GO" id="GO:0006260">
    <property type="term" value="P:DNA replication"/>
    <property type="evidence" value="ECO:0007669"/>
    <property type="project" value="UniProtKB-KW"/>
</dbReference>
<feature type="region of interest" description="Disordered" evidence="7">
    <location>
        <begin position="1"/>
        <end position="36"/>
    </location>
</feature>
<name>A0A0S1TQQ5_9BETA</name>
<feature type="domain" description="Helicase ATP-binding" evidence="8">
    <location>
        <begin position="168"/>
        <end position="325"/>
    </location>
</feature>
<dbReference type="SMART" id="SM00487">
    <property type="entry name" value="DEXDc"/>
    <property type="match status" value="1"/>
</dbReference>
<evidence type="ECO:0000259" key="8">
    <source>
        <dbReference type="PROSITE" id="PS51192"/>
    </source>
</evidence>
<dbReference type="EMBL" id="KT832477">
    <property type="protein sequence ID" value="ALM26021.1"/>
    <property type="molecule type" value="Genomic_DNA"/>
</dbReference>
<feature type="region of interest" description="Disordered" evidence="7">
    <location>
        <begin position="96"/>
        <end position="125"/>
    </location>
</feature>
<keyword evidence="4" id="KW-0547">Nucleotide-binding</keyword>
<reference evidence="9 10" key="4">
    <citation type="journal article" date="2016" name="MSphere">
        <title>Complete Genome Sequence of Elephant Endotheliotropic Herpesvirus 4, the First Example of a GC-Rich Branch Proboscivirus.</title>
        <authorList>
            <person name="Ling P.D."/>
            <person name="Long S.Y."/>
            <person name="Fuery A."/>
            <person name="Peng R.S."/>
            <person name="Heaggans S.Y."/>
            <person name="Qin X."/>
            <person name="Worley K.C."/>
            <person name="Dugan S."/>
            <person name="Hayward G.S."/>
        </authorList>
    </citation>
    <scope>NUCLEOTIDE SEQUENCE [LARGE SCALE GENOMIC DNA]</scope>
    <source>
        <strain evidence="9">North American NAP69</strain>
    </source>
</reference>
<feature type="region of interest" description="Disordered" evidence="7">
    <location>
        <begin position="1163"/>
        <end position="1183"/>
    </location>
</feature>
<evidence type="ECO:0000256" key="6">
    <source>
        <dbReference type="ARBA" id="ARBA00023125"/>
    </source>
</evidence>
<evidence type="ECO:0000313" key="10">
    <source>
        <dbReference type="Proteomes" id="UP000161618"/>
    </source>
</evidence>
<dbReference type="GO" id="GO:0003688">
    <property type="term" value="F:DNA replication origin binding"/>
    <property type="evidence" value="ECO:0007669"/>
    <property type="project" value="InterPro"/>
</dbReference>
<dbReference type="KEGG" id="vg:26196610"/>
<keyword evidence="3" id="KW-0235">DNA replication</keyword>
<feature type="compositionally biased region" description="Low complexity" evidence="7">
    <location>
        <begin position="1114"/>
        <end position="1132"/>
    </location>
</feature>